<name>A0A1Y6BPV4_9NEIS</name>
<gene>
    <name evidence="1" type="ORF">SAMN02745746_01504</name>
</gene>
<keyword evidence="2" id="KW-1185">Reference proteome</keyword>
<dbReference type="RefSeq" id="WP_143477768.1">
    <property type="nucleotide sequence ID" value="NZ_FXAG01000006.1"/>
</dbReference>
<evidence type="ECO:0000313" key="1">
    <source>
        <dbReference type="EMBL" id="SMF13783.1"/>
    </source>
</evidence>
<protein>
    <recommendedName>
        <fullName evidence="3">Integrase</fullName>
    </recommendedName>
</protein>
<accession>A0A1Y6BPV4</accession>
<proteinExistence type="predicted"/>
<dbReference type="EMBL" id="FXAG01000006">
    <property type="protein sequence ID" value="SMF13783.1"/>
    <property type="molecule type" value="Genomic_DNA"/>
</dbReference>
<sequence>MRDLAELIDCLPRPEITTSLNPADQQLTQLLIESARQQMRPYTGSFEAAWLLVPFDNNVWHTTNRGREELIDGAWKNTIVADWRVQLPNGRLLTDARYVTLLTTIKKVAFFSRNGLISGPSAPRAWLYSLNILIVLTRLMVLHEEQFKPTTHGLSLIDQAALDWIFYEYAQGAATCLLQIPQRALTAVYLGAHGLPCPEPLLANPYALPSSEITPLVHWIESQGGYEKLKMGQYSGKAMLSRKWLASLIHDDPRAVQGCRVSRFCRQFELELAGNSLLISLKQKTEFPSHLTVLAGEESDCTTESTLYQFTYHFGSLLDAHRHLPTLIPDPAGLSLRRANRLAQRFTRPNGHTPLMPINTGLVYLDVAMRFVHLYGDAIVGLYLDVVSNTQVKSKSRPDALNTTLKRQAQHWCVASGKPITTILNITQFAGPGRQVRRDFHRYRANPTLDEGLRVLIGSCIVCMAILKPSREEELTHLKRNCLRQDDNGYWLNFQLGKSNVKGVEAWQEADRPVPVITARAIQLLQRLGAGLCDIFGGTTKHADNLFYLPTMAGNSALSADSKLLNTHLDDFCDFVGLPPDSEGRRWYVRIHEMRKWFLLLLFWSGRFDVLDAARWIAGHTDAAHIYAYIEKEFPGESLPQIEAQYSEERLRRLEKGQSGVEDGANALYETVLKHFNVNSLTMIPDTEWTGYVRALREAGTFHLEPHSIRDEDGVVVGINVSFVMREQS</sequence>
<dbReference type="AlphaFoldDB" id="A0A1Y6BPV4"/>
<reference evidence="2" key="1">
    <citation type="submission" date="2017-04" db="EMBL/GenBank/DDBJ databases">
        <authorList>
            <person name="Varghese N."/>
            <person name="Submissions S."/>
        </authorList>
    </citation>
    <scope>NUCLEOTIDE SEQUENCE [LARGE SCALE GENOMIC DNA]</scope>
    <source>
        <strain evidence="2">DSM 22618</strain>
    </source>
</reference>
<evidence type="ECO:0008006" key="3">
    <source>
        <dbReference type="Google" id="ProtNLM"/>
    </source>
</evidence>
<dbReference type="Proteomes" id="UP000192920">
    <property type="component" value="Unassembled WGS sequence"/>
</dbReference>
<evidence type="ECO:0000313" key="2">
    <source>
        <dbReference type="Proteomes" id="UP000192920"/>
    </source>
</evidence>
<dbReference type="STRING" id="1123014.SAMN02745746_01504"/>
<organism evidence="1 2">
    <name type="scientific">Pseudogulbenkiania subflava DSM 22618</name>
    <dbReference type="NCBI Taxonomy" id="1123014"/>
    <lineage>
        <taxon>Bacteria</taxon>
        <taxon>Pseudomonadati</taxon>
        <taxon>Pseudomonadota</taxon>
        <taxon>Betaproteobacteria</taxon>
        <taxon>Neisseriales</taxon>
        <taxon>Chromobacteriaceae</taxon>
        <taxon>Pseudogulbenkiania</taxon>
    </lineage>
</organism>